<dbReference type="OrthoDB" id="9812626at2"/>
<feature type="binding site" evidence="4">
    <location>
        <position position="271"/>
    </location>
    <ligand>
        <name>pyridoxal 5'-phosphate</name>
        <dbReference type="ChEBI" id="CHEBI:597326"/>
    </ligand>
</feature>
<dbReference type="HAMAP" id="MF_01970">
    <property type="entry name" value="Kynureninase"/>
    <property type="match status" value="1"/>
</dbReference>
<comment type="similarity">
    <text evidence="4 6">Belongs to the kynureninase family.</text>
</comment>
<reference evidence="7 8" key="1">
    <citation type="submission" date="2017-03" db="EMBL/GenBank/DDBJ databases">
        <authorList>
            <person name="Afonso C.L."/>
            <person name="Miller P.J."/>
            <person name="Scott M.A."/>
            <person name="Spackman E."/>
            <person name="Goraichik I."/>
            <person name="Dimitrov K.M."/>
            <person name="Suarez D.L."/>
            <person name="Swayne D.E."/>
        </authorList>
    </citation>
    <scope>NUCLEOTIDE SEQUENCE [LARGE SCALE GENOMIC DNA]</scope>
    <source>
        <strain evidence="7 8">CECT 8625</strain>
    </source>
</reference>
<dbReference type="InterPro" id="IPR015422">
    <property type="entry name" value="PyrdxlP-dep_Trfase_small"/>
</dbReference>
<evidence type="ECO:0000256" key="6">
    <source>
        <dbReference type="PIRNR" id="PIRNR038800"/>
    </source>
</evidence>
<dbReference type="Pfam" id="PF22580">
    <property type="entry name" value="KYNU_C"/>
    <property type="match status" value="1"/>
</dbReference>
<feature type="binding site" evidence="4">
    <location>
        <position position="161"/>
    </location>
    <ligand>
        <name>pyridoxal 5'-phosphate</name>
        <dbReference type="ChEBI" id="CHEBI:597326"/>
    </ligand>
</feature>
<feature type="binding site" evidence="4">
    <location>
        <position position="91"/>
    </location>
    <ligand>
        <name>pyridoxal 5'-phosphate</name>
        <dbReference type="ChEBI" id="CHEBI:597326"/>
    </ligand>
</feature>
<evidence type="ECO:0000256" key="5">
    <source>
        <dbReference type="NCBIfam" id="TIGR01814"/>
    </source>
</evidence>
<feature type="binding site" evidence="4">
    <location>
        <position position="245"/>
    </location>
    <ligand>
        <name>pyridoxal 5'-phosphate</name>
        <dbReference type="ChEBI" id="CHEBI:597326"/>
    </ligand>
</feature>
<gene>
    <name evidence="7" type="primary">kynU_1</name>
    <name evidence="4" type="synonym">kynU</name>
    <name evidence="7" type="ORF">ROJ8625_03172</name>
</gene>
<dbReference type="PANTHER" id="PTHR14084:SF0">
    <property type="entry name" value="KYNURENINASE"/>
    <property type="match status" value="1"/>
</dbReference>
<evidence type="ECO:0000313" key="8">
    <source>
        <dbReference type="Proteomes" id="UP000193570"/>
    </source>
</evidence>
<dbReference type="GO" id="GO:0030429">
    <property type="term" value="F:kynureninase activity"/>
    <property type="evidence" value="ECO:0007669"/>
    <property type="project" value="UniProtKB-UniRule"/>
</dbReference>
<keyword evidence="1 4" id="KW-0662">Pyridine nucleotide biosynthesis</keyword>
<dbReference type="GO" id="GO:0097053">
    <property type="term" value="P:L-kynurenine catabolic process"/>
    <property type="evidence" value="ECO:0007669"/>
    <property type="project" value="UniProtKB-UniRule"/>
</dbReference>
<dbReference type="GO" id="GO:0019805">
    <property type="term" value="P:quinolinate biosynthetic process"/>
    <property type="evidence" value="ECO:0007669"/>
    <property type="project" value="UniProtKB-UniRule"/>
</dbReference>
<dbReference type="GO" id="GO:0009435">
    <property type="term" value="P:NAD+ biosynthetic process"/>
    <property type="evidence" value="ECO:0007669"/>
    <property type="project" value="UniProtKB-UniRule"/>
</dbReference>
<feature type="modified residue" description="N6-(pyridoxal phosphate)lysine" evidence="4">
    <location>
        <position position="216"/>
    </location>
</feature>
<dbReference type="GO" id="GO:0005737">
    <property type="term" value="C:cytoplasm"/>
    <property type="evidence" value="ECO:0007669"/>
    <property type="project" value="UniProtKB-UniRule"/>
</dbReference>
<evidence type="ECO:0000256" key="4">
    <source>
        <dbReference type="HAMAP-Rule" id="MF_01970"/>
    </source>
</evidence>
<proteinExistence type="inferred from homology"/>
<comment type="pathway">
    <text evidence="4 6">Amino-acid degradation; L-kynurenine degradation; L-alanine and anthranilate from L-kynurenine: step 1/1.</text>
</comment>
<feature type="binding site" evidence="4">
    <location>
        <position position="215"/>
    </location>
    <ligand>
        <name>pyridoxal 5'-phosphate</name>
        <dbReference type="ChEBI" id="CHEBI:597326"/>
    </ligand>
</feature>
<comment type="catalytic activity">
    <reaction evidence="4 6">
        <text>L-kynurenine + H2O = anthranilate + L-alanine + H(+)</text>
        <dbReference type="Rhea" id="RHEA:16813"/>
        <dbReference type="ChEBI" id="CHEBI:15377"/>
        <dbReference type="ChEBI" id="CHEBI:15378"/>
        <dbReference type="ChEBI" id="CHEBI:16567"/>
        <dbReference type="ChEBI" id="CHEBI:57959"/>
        <dbReference type="ChEBI" id="CHEBI:57972"/>
        <dbReference type="EC" id="3.7.1.3"/>
    </reaction>
</comment>
<dbReference type="InterPro" id="IPR010111">
    <property type="entry name" value="Kynureninase"/>
</dbReference>
<protein>
    <recommendedName>
        <fullName evidence="4 5">Kynureninase</fullName>
        <ecNumber evidence="4 5">3.7.1.3</ecNumber>
    </recommendedName>
    <alternativeName>
        <fullName evidence="4">L-kynurenine hydrolase</fullName>
    </alternativeName>
</protein>
<dbReference type="NCBIfam" id="TIGR01814">
    <property type="entry name" value="kynureninase"/>
    <property type="match status" value="1"/>
</dbReference>
<dbReference type="EMBL" id="FWFK01000006">
    <property type="protein sequence ID" value="SLN62913.1"/>
    <property type="molecule type" value="Genomic_DNA"/>
</dbReference>
<sequence>MPDTIRTAPSVTRKDLFHLPDGVIYLDGNSLGPLPKSVTARTQAMMTDEWGEMLIRGWNGAGWFAQPGRLGDRIGRLIGAPEGTVMVGDTLSIKVYQALAAALALRPDRRVVLSDSGNFPTDLYMARGLLELLGDDYELRVVAPEEAAGAIGPDVAAVMLTEVDYRTGRRHDMAGITRAAQEAGAVMIWDLAHSAGAFPVDLEGSGCEFAVGCTYKYLNGGPGAPAFIYVRPDLADVAAPTLQGWLGHDAPFAFDLDYRPAGGIARMRVGTPPVIQMTALEEALGVWDGVAMTEVRAAAVALMEQFIADVEARCPQLTLASPRDPEARGSQVSFRFDEGYAAMQALIERGVIGDFRAPDIMRFGFTPLYLDADDVTAAVDVLETVLRDELWQDPKYKARAAVT</sequence>
<dbReference type="PANTHER" id="PTHR14084">
    <property type="entry name" value="KYNURENINASE"/>
    <property type="match status" value="1"/>
</dbReference>
<keyword evidence="3 4" id="KW-0663">Pyridoxal phosphate</keyword>
<evidence type="ECO:0000256" key="3">
    <source>
        <dbReference type="ARBA" id="ARBA00022898"/>
    </source>
</evidence>
<dbReference type="RefSeq" id="WP_085792864.1">
    <property type="nucleotide sequence ID" value="NZ_FWFK01000006.1"/>
</dbReference>
<dbReference type="PIRSF" id="PIRSF038800">
    <property type="entry name" value="KYNU"/>
    <property type="match status" value="1"/>
</dbReference>
<feature type="binding site" evidence="4">
    <location>
        <position position="92"/>
    </location>
    <ligand>
        <name>pyridoxal 5'-phosphate</name>
        <dbReference type="ChEBI" id="CHEBI:597326"/>
    </ligand>
</feature>
<dbReference type="GO" id="GO:0019441">
    <property type="term" value="P:L-tryptophan catabolic process to kynurenine"/>
    <property type="evidence" value="ECO:0007669"/>
    <property type="project" value="TreeGrafter"/>
</dbReference>
<dbReference type="Gene3D" id="3.90.1150.10">
    <property type="entry name" value="Aspartate Aminotransferase, domain 1"/>
    <property type="match status" value="1"/>
</dbReference>
<feature type="binding site" evidence="4">
    <location>
        <position position="190"/>
    </location>
    <ligand>
        <name>pyridoxal 5'-phosphate</name>
        <dbReference type="ChEBI" id="CHEBI:597326"/>
    </ligand>
</feature>
<dbReference type="AlphaFoldDB" id="A0A1X6ZVR9"/>
<dbReference type="UniPathway" id="UPA00253">
    <property type="reaction ID" value="UER00329"/>
</dbReference>
<keyword evidence="2 4" id="KW-0378">Hydrolase</keyword>
<comment type="catalytic activity">
    <reaction evidence="6">
        <text>3-hydroxy-L-kynurenine + H2O = 3-hydroxyanthranilate + L-alanine + H(+)</text>
        <dbReference type="Rhea" id="RHEA:25143"/>
        <dbReference type="ChEBI" id="CHEBI:15377"/>
        <dbReference type="ChEBI" id="CHEBI:15378"/>
        <dbReference type="ChEBI" id="CHEBI:36559"/>
        <dbReference type="ChEBI" id="CHEBI:57972"/>
        <dbReference type="ChEBI" id="CHEBI:58125"/>
        <dbReference type="EC" id="3.7.1.3"/>
    </reaction>
</comment>
<dbReference type="GO" id="GO:0030170">
    <property type="term" value="F:pyridoxal phosphate binding"/>
    <property type="evidence" value="ECO:0007669"/>
    <property type="project" value="UniProtKB-UniRule"/>
</dbReference>
<comment type="pathway">
    <text evidence="4 6">Cofactor biosynthesis; NAD(+) biosynthesis; quinolinate from L-kynurenine: step 2/3.</text>
</comment>
<evidence type="ECO:0000313" key="7">
    <source>
        <dbReference type="EMBL" id="SLN62913.1"/>
    </source>
</evidence>
<feature type="binding site" evidence="4">
    <location>
        <position position="193"/>
    </location>
    <ligand>
        <name>pyridoxal 5'-phosphate</name>
        <dbReference type="ChEBI" id="CHEBI:597326"/>
    </ligand>
</feature>
<feature type="binding site" evidence="4">
    <location>
        <begin position="119"/>
        <end position="122"/>
    </location>
    <ligand>
        <name>pyridoxal 5'-phosphate</name>
        <dbReference type="ChEBI" id="CHEBI:597326"/>
    </ligand>
</feature>
<evidence type="ECO:0000256" key="2">
    <source>
        <dbReference type="ARBA" id="ARBA00022801"/>
    </source>
</evidence>
<organism evidence="7 8">
    <name type="scientific">Roseivivax jejudonensis</name>
    <dbReference type="NCBI Taxonomy" id="1529041"/>
    <lineage>
        <taxon>Bacteria</taxon>
        <taxon>Pseudomonadati</taxon>
        <taxon>Pseudomonadota</taxon>
        <taxon>Alphaproteobacteria</taxon>
        <taxon>Rhodobacterales</taxon>
        <taxon>Roseobacteraceae</taxon>
        <taxon>Roseivivax</taxon>
    </lineage>
</organism>
<dbReference type="UniPathway" id="UPA00334">
    <property type="reaction ID" value="UER00455"/>
</dbReference>
<keyword evidence="8" id="KW-1185">Reference proteome</keyword>
<dbReference type="GO" id="GO:0043420">
    <property type="term" value="P:anthranilate metabolic process"/>
    <property type="evidence" value="ECO:0007669"/>
    <property type="project" value="TreeGrafter"/>
</dbReference>
<name>A0A1X6ZVR9_9RHOB</name>
<accession>A0A1X6ZVR9</accession>
<dbReference type="SUPFAM" id="SSF53383">
    <property type="entry name" value="PLP-dependent transferases"/>
    <property type="match status" value="1"/>
</dbReference>
<dbReference type="Proteomes" id="UP000193570">
    <property type="component" value="Unassembled WGS sequence"/>
</dbReference>
<dbReference type="InterPro" id="IPR015421">
    <property type="entry name" value="PyrdxlP-dep_Trfase_major"/>
</dbReference>
<comment type="function">
    <text evidence="4 6">Catalyzes the cleavage of L-kynurenine (L-Kyn) and L-3-hydroxykynurenine (L-3OHKyn) into anthranilic acid (AA) and 3-hydroxyanthranilic acid (3-OHAA), respectively.</text>
</comment>
<comment type="cofactor">
    <cofactor evidence="4 6">
        <name>pyridoxal 5'-phosphate</name>
        <dbReference type="ChEBI" id="CHEBI:597326"/>
    </cofactor>
</comment>
<dbReference type="EC" id="3.7.1.3" evidence="4 5"/>
<dbReference type="Gene3D" id="3.40.640.10">
    <property type="entry name" value="Type I PLP-dependent aspartate aminotransferase-like (Major domain)"/>
    <property type="match status" value="1"/>
</dbReference>
<evidence type="ECO:0000256" key="1">
    <source>
        <dbReference type="ARBA" id="ARBA00022642"/>
    </source>
</evidence>
<dbReference type="InterPro" id="IPR015424">
    <property type="entry name" value="PyrdxlP-dep_Trfase"/>
</dbReference>
<comment type="subunit">
    <text evidence="4 6">Homodimer.</text>
</comment>